<comment type="caution">
    <text evidence="1">The sequence shown here is derived from an EMBL/GenBank/DDBJ whole genome shotgun (WGS) entry which is preliminary data.</text>
</comment>
<dbReference type="EMBL" id="CAJPWZ010001731">
    <property type="protein sequence ID" value="CAG2222192.1"/>
    <property type="molecule type" value="Genomic_DNA"/>
</dbReference>
<proteinExistence type="predicted"/>
<accession>A0A8S3SPX1</accession>
<name>A0A8S3SPX1_MYTED</name>
<keyword evidence="2" id="KW-1185">Reference proteome</keyword>
<dbReference type="Proteomes" id="UP000683360">
    <property type="component" value="Unassembled WGS sequence"/>
</dbReference>
<dbReference type="AlphaFoldDB" id="A0A8S3SPX1"/>
<evidence type="ECO:0000313" key="1">
    <source>
        <dbReference type="EMBL" id="CAG2222192.1"/>
    </source>
</evidence>
<organism evidence="1 2">
    <name type="scientific">Mytilus edulis</name>
    <name type="common">Blue mussel</name>
    <dbReference type="NCBI Taxonomy" id="6550"/>
    <lineage>
        <taxon>Eukaryota</taxon>
        <taxon>Metazoa</taxon>
        <taxon>Spiralia</taxon>
        <taxon>Lophotrochozoa</taxon>
        <taxon>Mollusca</taxon>
        <taxon>Bivalvia</taxon>
        <taxon>Autobranchia</taxon>
        <taxon>Pteriomorphia</taxon>
        <taxon>Mytilida</taxon>
        <taxon>Mytiloidea</taxon>
        <taxon>Mytilidae</taxon>
        <taxon>Mytilinae</taxon>
        <taxon>Mytilus</taxon>
    </lineage>
</organism>
<sequence length="287" mass="33584">MSLVAQSPKILSDSGSIHRLHSPITSDSLFLADILKKGVKSSILQENRKFQQKTFNKRIKWDKIDTGKYASLISTEISSTRCQIQNREDIASGFSTLNNIIIKATKVFAPKSNKGKKKPKLQVMNEEIRKAISNKKVAFYNWKNNGSINDQHNYYLKQKKLTTYELRKQCRLEIALRRRINERQKLIESKVSDTKTFFRMIRNQRGKMSKHIDELNVDGQIYNSDNQIINGWHIHFEELAKKSVNTKFDHKHLENVEKEVKVISDICQERYIHMQVTNKEVEKQYQA</sequence>
<gene>
    <name evidence="1" type="ORF">MEDL_35559</name>
</gene>
<protein>
    <submittedName>
        <fullName evidence="1">Uncharacterized protein</fullName>
    </submittedName>
</protein>
<evidence type="ECO:0000313" key="2">
    <source>
        <dbReference type="Proteomes" id="UP000683360"/>
    </source>
</evidence>
<reference evidence="1" key="1">
    <citation type="submission" date="2021-03" db="EMBL/GenBank/DDBJ databases">
        <authorList>
            <person name="Bekaert M."/>
        </authorList>
    </citation>
    <scope>NUCLEOTIDE SEQUENCE</scope>
</reference>